<keyword evidence="4 7" id="KW-0812">Transmembrane</keyword>
<dbReference type="PANTHER" id="PTHR33567:SF3">
    <property type="entry name" value="CHROMATE ION TRANSPORTER (EUROFUNG)"/>
    <property type="match status" value="1"/>
</dbReference>
<dbReference type="EMBL" id="CP141614">
    <property type="protein sequence ID" value="WRP15724.1"/>
    <property type="molecule type" value="Genomic_DNA"/>
</dbReference>
<dbReference type="InterPro" id="IPR003370">
    <property type="entry name" value="Chromate_transpt"/>
</dbReference>
<reference evidence="9" key="1">
    <citation type="submission" date="2023-12" db="EMBL/GenBank/DDBJ databases">
        <title>Novel isolates from deep terrestrial aquifers shed light on the physiology and ecology of the class Limnochordia.</title>
        <authorList>
            <person name="Karnachuk O.V."/>
            <person name="Lukina A.P."/>
            <person name="Avakyan M.R."/>
            <person name="Kadnikov V."/>
            <person name="Begmatov S."/>
            <person name="Beletsky A.V."/>
            <person name="Mardanov A.V."/>
            <person name="Ravin N.V."/>
        </authorList>
    </citation>
    <scope>NUCLEOTIDE SEQUENCE [LARGE SCALE GENOMIC DNA]</scope>
    <source>
        <strain evidence="9">LN</strain>
    </source>
</reference>
<dbReference type="NCBIfam" id="TIGR00937">
    <property type="entry name" value="2A51"/>
    <property type="match status" value="1"/>
</dbReference>
<evidence type="ECO:0000313" key="9">
    <source>
        <dbReference type="Proteomes" id="UP001333102"/>
    </source>
</evidence>
<feature type="transmembrane region" description="Helical" evidence="7">
    <location>
        <begin position="394"/>
        <end position="412"/>
    </location>
</feature>
<name>A0ABZ1BSI0_9FIRM</name>
<dbReference type="PANTHER" id="PTHR33567">
    <property type="entry name" value="CHROMATE ION TRANSPORTER (EUROFUNG)"/>
    <property type="match status" value="1"/>
</dbReference>
<accession>A0ABZ1BSI0</accession>
<sequence length="413" mass="41977">MTDPSAQAPAPGTLGEVARVFLKLGTIAFGGPAAHIAMMREEVVERRRWVSEQRFLDLIGLTNLIPGPNSTEMAIHLGYVRAGWRGLVVAGVCFILPAALIVGALAAAYVAWGTTPQVDWMLYGIKPVIIAVVAQALVGLARTALAQPLAAAWAAGALALYLLGVHELALLFGGGLAFALVRGLRQRPVRTRPASLHGLGWATVAAGLAGAGAQGAAAAAAGGVATAGTAVAGVPTAPFALSGLFGVFLKVGAVLYGSGYVLLALLRRDLVERLGWLTDRQLLDAIAVGQATPGPVFTTATFVGYVLGGVAGAAVATVGIFLPSFLLVAAVHPLGTWLRRSWWTGAILDGVNAVSLALMAGVTLQLAGAALVDPVTVLVAVASLLALTRLGLNSAWLIAGGALLGLVARMLGP</sequence>
<feature type="transmembrane region" description="Helical" evidence="7">
    <location>
        <begin position="124"/>
        <end position="145"/>
    </location>
</feature>
<keyword evidence="6 7" id="KW-0472">Membrane</keyword>
<organism evidence="8 9">
    <name type="scientific">Geochorda subterranea</name>
    <dbReference type="NCBI Taxonomy" id="3109564"/>
    <lineage>
        <taxon>Bacteria</taxon>
        <taxon>Bacillati</taxon>
        <taxon>Bacillota</taxon>
        <taxon>Limnochordia</taxon>
        <taxon>Limnochordales</taxon>
        <taxon>Geochordaceae</taxon>
        <taxon>Geochorda</taxon>
    </lineage>
</organism>
<evidence type="ECO:0000313" key="8">
    <source>
        <dbReference type="EMBL" id="WRP15724.1"/>
    </source>
</evidence>
<keyword evidence="5 7" id="KW-1133">Transmembrane helix</keyword>
<keyword evidence="3" id="KW-1003">Cell membrane</keyword>
<feature type="transmembrane region" description="Helical" evidence="7">
    <location>
        <begin position="201"/>
        <end position="227"/>
    </location>
</feature>
<evidence type="ECO:0000256" key="3">
    <source>
        <dbReference type="ARBA" id="ARBA00022475"/>
    </source>
</evidence>
<feature type="transmembrane region" description="Helical" evidence="7">
    <location>
        <begin position="342"/>
        <end position="360"/>
    </location>
</feature>
<comment type="subcellular location">
    <subcellularLocation>
        <location evidence="1">Cell membrane</location>
        <topology evidence="1">Multi-pass membrane protein</topology>
    </subcellularLocation>
</comment>
<evidence type="ECO:0000256" key="2">
    <source>
        <dbReference type="ARBA" id="ARBA00005262"/>
    </source>
</evidence>
<feature type="transmembrane region" description="Helical" evidence="7">
    <location>
        <begin position="87"/>
        <end position="112"/>
    </location>
</feature>
<protein>
    <submittedName>
        <fullName evidence="8">Chromate efflux transporter</fullName>
    </submittedName>
</protein>
<dbReference type="Proteomes" id="UP001333102">
    <property type="component" value="Chromosome"/>
</dbReference>
<keyword evidence="9" id="KW-1185">Reference proteome</keyword>
<evidence type="ECO:0000256" key="1">
    <source>
        <dbReference type="ARBA" id="ARBA00004651"/>
    </source>
</evidence>
<evidence type="ECO:0000256" key="5">
    <source>
        <dbReference type="ARBA" id="ARBA00022989"/>
    </source>
</evidence>
<evidence type="ECO:0000256" key="4">
    <source>
        <dbReference type="ARBA" id="ARBA00022692"/>
    </source>
</evidence>
<dbReference type="Pfam" id="PF02417">
    <property type="entry name" value="Chromate_transp"/>
    <property type="match status" value="2"/>
</dbReference>
<gene>
    <name evidence="8" type="primary">chrA</name>
    <name evidence="8" type="ORF">VLY81_06110</name>
</gene>
<comment type="similarity">
    <text evidence="2">Belongs to the chromate ion transporter (CHR) (TC 2.A.51) family.</text>
</comment>
<dbReference type="PIRSF" id="PIRSF004810">
    <property type="entry name" value="ChrA"/>
    <property type="match status" value="1"/>
</dbReference>
<evidence type="ECO:0000256" key="7">
    <source>
        <dbReference type="SAM" id="Phobius"/>
    </source>
</evidence>
<evidence type="ECO:0000256" key="6">
    <source>
        <dbReference type="ARBA" id="ARBA00023136"/>
    </source>
</evidence>
<dbReference type="RefSeq" id="WP_324670131.1">
    <property type="nucleotide sequence ID" value="NZ_CP141614.1"/>
</dbReference>
<proteinExistence type="inferred from homology"/>
<dbReference type="InterPro" id="IPR014047">
    <property type="entry name" value="Chr_Tranpt_l_chain"/>
</dbReference>
<feature type="transmembrane region" description="Helical" evidence="7">
    <location>
        <begin position="302"/>
        <end position="330"/>
    </location>
</feature>
<feature type="transmembrane region" description="Helical" evidence="7">
    <location>
        <begin position="239"/>
        <end position="266"/>
    </location>
</feature>
<feature type="transmembrane region" description="Helical" evidence="7">
    <location>
        <begin position="157"/>
        <end position="181"/>
    </location>
</feature>